<sequence>MKFMLRCLLLIALLVLPLSAGANTVCAVHACNEAAESFSSEDESASLYSSLNMDMLYKTLTVSYADLSIKGVSESLLHANHYRARRAAEYLSAIRDLLLHLSIRENQLVTDRSKLFYSNTSHHCLSGVCDYYVYLLRRILI</sequence>
<dbReference type="AlphaFoldDB" id="A0A351M2M9"/>
<dbReference type="EMBL" id="DPVG01000400">
    <property type="protein sequence ID" value="HCK25220.1"/>
    <property type="molecule type" value="Genomic_DNA"/>
</dbReference>
<evidence type="ECO:0000313" key="1">
    <source>
        <dbReference type="EMBL" id="HCK25220.1"/>
    </source>
</evidence>
<comment type="caution">
    <text evidence="1">The sequence shown here is derived from an EMBL/GenBank/DDBJ whole genome shotgun (WGS) entry which is preliminary data.</text>
</comment>
<evidence type="ECO:0000313" key="2">
    <source>
        <dbReference type="Proteomes" id="UP000263098"/>
    </source>
</evidence>
<organism evidence="1 2">
    <name type="scientific">Bacteroides graminisolvens</name>
    <dbReference type="NCBI Taxonomy" id="477666"/>
    <lineage>
        <taxon>Bacteria</taxon>
        <taxon>Pseudomonadati</taxon>
        <taxon>Bacteroidota</taxon>
        <taxon>Bacteroidia</taxon>
        <taxon>Bacteroidales</taxon>
        <taxon>Bacteroidaceae</taxon>
        <taxon>Bacteroides</taxon>
    </lineage>
</organism>
<protein>
    <submittedName>
        <fullName evidence="1">Uncharacterized protein</fullName>
    </submittedName>
</protein>
<name>A0A351M2M9_9BACE</name>
<dbReference type="RefSeq" id="WP_024997309.1">
    <property type="nucleotide sequence ID" value="NZ_JBLIZT010000184.1"/>
</dbReference>
<proteinExistence type="predicted"/>
<dbReference type="Proteomes" id="UP000263098">
    <property type="component" value="Unassembled WGS sequence"/>
</dbReference>
<reference evidence="1 2" key="1">
    <citation type="journal article" date="2018" name="Nat. Biotechnol.">
        <title>A standardized bacterial taxonomy based on genome phylogeny substantially revises the tree of life.</title>
        <authorList>
            <person name="Parks D.H."/>
            <person name="Chuvochina M."/>
            <person name="Waite D.W."/>
            <person name="Rinke C."/>
            <person name="Skarshewski A."/>
            <person name="Chaumeil P.A."/>
            <person name="Hugenholtz P."/>
        </authorList>
    </citation>
    <scope>NUCLEOTIDE SEQUENCE [LARGE SCALE GENOMIC DNA]</scope>
    <source>
        <strain evidence="1">UBA9667</strain>
    </source>
</reference>
<gene>
    <name evidence="1" type="ORF">DHW31_10705</name>
</gene>
<accession>A0A351M2M9</accession>